<protein>
    <submittedName>
        <fullName evidence="2">Uncharacterized protein</fullName>
    </submittedName>
</protein>
<evidence type="ECO:0000313" key="2">
    <source>
        <dbReference type="EMBL" id="SHM04562.1"/>
    </source>
</evidence>
<name>A0A1M7FKD9_9GAMM</name>
<proteinExistence type="predicted"/>
<keyword evidence="3" id="KW-1185">Reference proteome</keyword>
<dbReference type="AlphaFoldDB" id="A0A1M7FKD9"/>
<reference evidence="2 3" key="1">
    <citation type="submission" date="2016-11" db="EMBL/GenBank/DDBJ databases">
        <authorList>
            <person name="Jaros S."/>
            <person name="Januszkiewicz K."/>
            <person name="Wedrychowicz H."/>
        </authorList>
    </citation>
    <scope>NUCLEOTIDE SEQUENCE [LARGE SCALE GENOMIC DNA]</scope>
    <source>
        <strain evidence="2 3">ACAM 12</strain>
    </source>
</reference>
<feature type="region of interest" description="Disordered" evidence="1">
    <location>
        <begin position="1"/>
        <end position="21"/>
    </location>
</feature>
<dbReference type="InParanoid" id="A0A1M7FKD9"/>
<evidence type="ECO:0000313" key="3">
    <source>
        <dbReference type="Proteomes" id="UP000190911"/>
    </source>
</evidence>
<evidence type="ECO:0000256" key="1">
    <source>
        <dbReference type="SAM" id="MobiDB-lite"/>
    </source>
</evidence>
<dbReference type="EMBL" id="LT670847">
    <property type="protein sequence ID" value="SHM04562.1"/>
    <property type="molecule type" value="Genomic_DNA"/>
</dbReference>
<dbReference type="STRING" id="29571.SAMN05878437_0943"/>
<dbReference type="OrthoDB" id="9970187at2"/>
<dbReference type="RefSeq" id="WP_079551712.1">
    <property type="nucleotide sequence ID" value="NZ_LT670847.1"/>
</dbReference>
<dbReference type="Proteomes" id="UP000190911">
    <property type="component" value="Chromosome I"/>
</dbReference>
<organism evidence="2 3">
    <name type="scientific">Vreelandella subglaciescola</name>
    <dbReference type="NCBI Taxonomy" id="29571"/>
    <lineage>
        <taxon>Bacteria</taxon>
        <taxon>Pseudomonadati</taxon>
        <taxon>Pseudomonadota</taxon>
        <taxon>Gammaproteobacteria</taxon>
        <taxon>Oceanospirillales</taxon>
        <taxon>Halomonadaceae</taxon>
        <taxon>Vreelandella</taxon>
    </lineage>
</organism>
<sequence length="65" mass="7000">MSTTKSKGGRPAGSRNVRPSKEAIAGYYRQLQHAANRGDAMAQAALIQIYERHCSEQAGSKTHGV</sequence>
<gene>
    <name evidence="2" type="ORF">SAMN05878437_0943</name>
</gene>
<accession>A0A1M7FKD9</accession>